<reference evidence="1 2" key="1">
    <citation type="submission" date="2018-06" db="EMBL/GenBank/DDBJ databases">
        <title>A transcriptomic atlas of mushroom development highlights an independent origin of complex multicellularity.</title>
        <authorList>
            <consortium name="DOE Joint Genome Institute"/>
            <person name="Krizsan K."/>
            <person name="Almasi E."/>
            <person name="Merenyi Z."/>
            <person name="Sahu N."/>
            <person name="Viragh M."/>
            <person name="Koszo T."/>
            <person name="Mondo S."/>
            <person name="Kiss B."/>
            <person name="Balint B."/>
            <person name="Kues U."/>
            <person name="Barry K."/>
            <person name="Hegedus J.C."/>
            <person name="Henrissat B."/>
            <person name="Johnson J."/>
            <person name="Lipzen A."/>
            <person name="Ohm R."/>
            <person name="Nagy I."/>
            <person name="Pangilinan J."/>
            <person name="Yan J."/>
            <person name="Xiong Y."/>
            <person name="Grigoriev I.V."/>
            <person name="Hibbett D.S."/>
            <person name="Nagy L.G."/>
        </authorList>
    </citation>
    <scope>NUCLEOTIDE SEQUENCE [LARGE SCALE GENOMIC DNA]</scope>
    <source>
        <strain evidence="1 2">SZMC22713</strain>
    </source>
</reference>
<dbReference type="AlphaFoldDB" id="A0A4R5XI33"/>
<keyword evidence="2" id="KW-1185">Reference proteome</keyword>
<gene>
    <name evidence="1" type="ORF">BD410DRAFT_893286</name>
</gene>
<evidence type="ECO:0000313" key="1">
    <source>
        <dbReference type="EMBL" id="TDL30136.1"/>
    </source>
</evidence>
<dbReference type="InterPro" id="IPR032675">
    <property type="entry name" value="LRR_dom_sf"/>
</dbReference>
<evidence type="ECO:0000313" key="2">
    <source>
        <dbReference type="Proteomes" id="UP000294933"/>
    </source>
</evidence>
<organism evidence="1 2">
    <name type="scientific">Rickenella mellea</name>
    <dbReference type="NCBI Taxonomy" id="50990"/>
    <lineage>
        <taxon>Eukaryota</taxon>
        <taxon>Fungi</taxon>
        <taxon>Dikarya</taxon>
        <taxon>Basidiomycota</taxon>
        <taxon>Agaricomycotina</taxon>
        <taxon>Agaricomycetes</taxon>
        <taxon>Hymenochaetales</taxon>
        <taxon>Rickenellaceae</taxon>
        <taxon>Rickenella</taxon>
    </lineage>
</organism>
<dbReference type="SUPFAM" id="SSF52047">
    <property type="entry name" value="RNI-like"/>
    <property type="match status" value="1"/>
</dbReference>
<name>A0A4R5XI33_9AGAM</name>
<dbReference type="Gene3D" id="3.80.10.10">
    <property type="entry name" value="Ribonuclease Inhibitor"/>
    <property type="match status" value="1"/>
</dbReference>
<dbReference type="VEuPathDB" id="FungiDB:BD410DRAFT_893286"/>
<dbReference type="Proteomes" id="UP000294933">
    <property type="component" value="Unassembled WGS sequence"/>
</dbReference>
<dbReference type="STRING" id="50990.A0A4R5XI33"/>
<proteinExistence type="predicted"/>
<protein>
    <submittedName>
        <fullName evidence="1">Uncharacterized protein</fullName>
    </submittedName>
</protein>
<dbReference type="EMBL" id="ML170156">
    <property type="protein sequence ID" value="TDL30136.1"/>
    <property type="molecule type" value="Genomic_DNA"/>
</dbReference>
<accession>A0A4R5XI33</accession>
<sequence>MWIDNDRLNATNVPNWGELAESFRRMREYCTESGTKLIPEHSSAYASFQHWNSISLDHLTWSSVYPRLRAHKSARDQLLLKLQQSDAVISFLQMSCNILILRRGIHDLPNEVLAKIFEEGYSPDWEGSKFVDTVFHVCGRFRQIALRMPHLWSTLRSYQTVEGLSHFVHRSKQCSLTINVKNRDVILQSFLPFIIAHVERWVRFRCEYPLSAADNECILSILGRQLYLPNLTSLSNLSSSPFQSNWIMPRLLHYLGQAQPNFLPVTSLVSCALHLREQMHSSNPDYGLEDVLAFLDDNKCPKHLTLTLKTIIPGYSWGGRSNGKHAYLPHLTQLSIHWDGGCYINDDFGRFIRNLHLPDLRELSLEFSAIDPDGLFDFIADPTEDIAEVMFPVTNHFPALHTLKFVADPYFLFSPSSVTSTANDPEDLLEVVLKRNPTLKDLYVEASGLCCPSYRWNDFELPRLRTIHFKYCDRIRRQLVDWILDRSNELETLKVEGCRGLSESYLRGLKDRMEDRLDYTSSFYQCT</sequence>
<dbReference type="OrthoDB" id="3172239at2759"/>